<comment type="caution">
    <text evidence="5">The sequence shown here is derived from an EMBL/GenBank/DDBJ whole genome shotgun (WGS) entry which is preliminary data.</text>
</comment>
<evidence type="ECO:0000313" key="6">
    <source>
        <dbReference type="Proteomes" id="UP000005709"/>
    </source>
</evidence>
<dbReference type="Gene3D" id="3.40.50.300">
    <property type="entry name" value="P-loop containing nucleotide triphosphate hydrolases"/>
    <property type="match status" value="1"/>
</dbReference>
<dbReference type="STRING" id="824.CGRAC_2012"/>
<organism evidence="5 6">
    <name type="scientific">Campylobacter gracilis RM3268</name>
    <dbReference type="NCBI Taxonomy" id="553220"/>
    <lineage>
        <taxon>Bacteria</taxon>
        <taxon>Pseudomonadati</taxon>
        <taxon>Campylobacterota</taxon>
        <taxon>Epsilonproteobacteria</taxon>
        <taxon>Campylobacterales</taxon>
        <taxon>Campylobacteraceae</taxon>
        <taxon>Campylobacter</taxon>
    </lineage>
</organism>
<dbReference type="GO" id="GO:0016887">
    <property type="term" value="F:ATP hydrolysis activity"/>
    <property type="evidence" value="ECO:0007669"/>
    <property type="project" value="InterPro"/>
</dbReference>
<keyword evidence="3 5" id="KW-0067">ATP-binding</keyword>
<sequence>MSKIEIKQLYKIYNEGRANEFLALKNISLSVEEGQIVILKGVSGSGKSTLLSIIGALSKPSSGEVLVDGANVSKLADIESSAYRHKKIGFIFQSFNLLEALSVYKNVLAPLSLERLSRDELGARIDEAMQIANIAHKKDQIVSSLSGGEKQRCAIARALVMNPQIILADEPTANLDKQNSLGFIEMLSKLKELKKTVLIATHDILFDELSFVDQRVFLKDGEISA</sequence>
<reference evidence="5 6" key="1">
    <citation type="submission" date="2009-07" db="EMBL/GenBank/DDBJ databases">
        <authorList>
            <person name="Madupu R."/>
            <person name="Sebastian Y."/>
            <person name="Durkin A.S."/>
            <person name="Torralba M."/>
            <person name="Methe B."/>
            <person name="Sutton G.G."/>
            <person name="Strausberg R.L."/>
            <person name="Nelson K.E."/>
        </authorList>
    </citation>
    <scope>NUCLEOTIDE SEQUENCE [LARGE SCALE GENOMIC DNA]</scope>
    <source>
        <strain evidence="5 6">RM3268</strain>
    </source>
</reference>
<evidence type="ECO:0000256" key="3">
    <source>
        <dbReference type="ARBA" id="ARBA00022840"/>
    </source>
</evidence>
<feature type="domain" description="ABC transporter" evidence="4">
    <location>
        <begin position="4"/>
        <end position="225"/>
    </location>
</feature>
<dbReference type="InterPro" id="IPR027417">
    <property type="entry name" value="P-loop_NTPase"/>
</dbReference>
<dbReference type="PANTHER" id="PTHR24220:SF86">
    <property type="entry name" value="ABC TRANSPORTER ABCH.1"/>
    <property type="match status" value="1"/>
</dbReference>
<dbReference type="GO" id="GO:0005524">
    <property type="term" value="F:ATP binding"/>
    <property type="evidence" value="ECO:0007669"/>
    <property type="project" value="UniProtKB-KW"/>
</dbReference>
<dbReference type="RefSeq" id="WP_005870880.1">
    <property type="nucleotide sequence ID" value="NZ_ACYG01000022.1"/>
</dbReference>
<dbReference type="InterPro" id="IPR015854">
    <property type="entry name" value="ABC_transpr_LolD-like"/>
</dbReference>
<proteinExistence type="predicted"/>
<keyword evidence="6" id="KW-1185">Reference proteome</keyword>
<dbReference type="Pfam" id="PF00005">
    <property type="entry name" value="ABC_tran"/>
    <property type="match status" value="1"/>
</dbReference>
<dbReference type="OrthoDB" id="9809450at2"/>
<dbReference type="EMBL" id="ACYG01000022">
    <property type="protein sequence ID" value="EEV17855.1"/>
    <property type="molecule type" value="Genomic_DNA"/>
</dbReference>
<dbReference type="SMART" id="SM00382">
    <property type="entry name" value="AAA"/>
    <property type="match status" value="1"/>
</dbReference>
<dbReference type="GO" id="GO:0005886">
    <property type="term" value="C:plasma membrane"/>
    <property type="evidence" value="ECO:0007669"/>
    <property type="project" value="TreeGrafter"/>
</dbReference>
<keyword evidence="2" id="KW-0547">Nucleotide-binding</keyword>
<evidence type="ECO:0000259" key="4">
    <source>
        <dbReference type="PROSITE" id="PS50893"/>
    </source>
</evidence>
<dbReference type="PROSITE" id="PS50893">
    <property type="entry name" value="ABC_TRANSPORTER_2"/>
    <property type="match status" value="1"/>
</dbReference>
<dbReference type="Proteomes" id="UP000005709">
    <property type="component" value="Unassembled WGS sequence"/>
</dbReference>
<keyword evidence="1" id="KW-0813">Transport</keyword>
<dbReference type="InterPro" id="IPR003439">
    <property type="entry name" value="ABC_transporter-like_ATP-bd"/>
</dbReference>
<keyword evidence="5" id="KW-0378">Hydrolase</keyword>
<dbReference type="CDD" id="cd03255">
    <property type="entry name" value="ABC_MJ0796_LolCDE_FtsE"/>
    <property type="match status" value="1"/>
</dbReference>
<dbReference type="PANTHER" id="PTHR24220">
    <property type="entry name" value="IMPORT ATP-BINDING PROTEIN"/>
    <property type="match status" value="1"/>
</dbReference>
<evidence type="ECO:0000256" key="1">
    <source>
        <dbReference type="ARBA" id="ARBA00022448"/>
    </source>
</evidence>
<accession>C8PH34</accession>
<name>C8PH34_9BACT</name>
<dbReference type="SUPFAM" id="SSF52540">
    <property type="entry name" value="P-loop containing nucleoside triphosphate hydrolases"/>
    <property type="match status" value="1"/>
</dbReference>
<dbReference type="eggNOG" id="COG1136">
    <property type="taxonomic scope" value="Bacteria"/>
</dbReference>
<dbReference type="InterPro" id="IPR003593">
    <property type="entry name" value="AAA+_ATPase"/>
</dbReference>
<dbReference type="EC" id="3.6.3.-" evidence="5"/>
<dbReference type="AlphaFoldDB" id="C8PH34"/>
<dbReference type="GO" id="GO:0022857">
    <property type="term" value="F:transmembrane transporter activity"/>
    <property type="evidence" value="ECO:0007669"/>
    <property type="project" value="TreeGrafter"/>
</dbReference>
<evidence type="ECO:0000313" key="5">
    <source>
        <dbReference type="EMBL" id="EEV17855.1"/>
    </source>
</evidence>
<gene>
    <name evidence="5" type="ORF">CAMGR0001_2222</name>
</gene>
<protein>
    <submittedName>
        <fullName evidence="5">ABC transporter, ATP-binding protein</fullName>
        <ecNumber evidence="5">3.6.3.-</ecNumber>
    </submittedName>
</protein>
<dbReference type="InterPro" id="IPR017911">
    <property type="entry name" value="MacB-like_ATP-bd"/>
</dbReference>
<evidence type="ECO:0000256" key="2">
    <source>
        <dbReference type="ARBA" id="ARBA00022741"/>
    </source>
</evidence>